<keyword evidence="6 7" id="KW-0472">Membrane</keyword>
<evidence type="ECO:0000256" key="4">
    <source>
        <dbReference type="ARBA" id="ARBA00022692"/>
    </source>
</evidence>
<comment type="caution">
    <text evidence="8">The sequence shown here is derived from an EMBL/GenBank/DDBJ whole genome shotgun (WGS) entry which is preliminary data.</text>
</comment>
<feature type="transmembrane region" description="Helical" evidence="7">
    <location>
        <begin position="376"/>
        <end position="394"/>
    </location>
</feature>
<proteinExistence type="inferred from homology"/>
<sequence length="446" mass="48574">MSDTPTLATTAKHRWVDIFRNYLRPRMLGMLSLGFASGLPYMLIYSELAFWMKKEGVDLSVIGFFAWIGMAYTLKVLWAPVVDRLEIPWLTARMGHRRSWMLLAITGTVIGMLVIASADPSTSVMRLVIGAVILATSGATLDISIDAWRIEAAPTDEQTNMAASYVLGYRLAIWGSGLSYIVAGLFNWNIAYVFMAAVMALNGCVVFFIQEPSRELRKRAANAKEALVENIIRPFFGFVERLGVWTPVVFLLVATYLISDKTMGPMAKPMYQAVGYTEIQVGLVSSMFGPWPVIIGGFVAGAVSLKLGLMRCLLIGSALMVVTNGAFAWLSTVSEPKTIYLFVTVGADNLAAGFAATVFIAYLSSLCDLKFAATQYAFLSAMFNLIGKTMSGFTGMIAEKMGFEGFFIFSALLGVPAIILALILLFFGPDGAKGIRNDPPLEPSTD</sequence>
<name>A0ABQ5VAJ3_9PROT</name>
<dbReference type="EMBL" id="BSNK01000002">
    <property type="protein sequence ID" value="GLQ24448.1"/>
    <property type="molecule type" value="Genomic_DNA"/>
</dbReference>
<feature type="transmembrane region" description="Helical" evidence="7">
    <location>
        <begin position="406"/>
        <end position="427"/>
    </location>
</feature>
<dbReference type="RefSeq" id="WP_284390857.1">
    <property type="nucleotide sequence ID" value="NZ_BSNK01000002.1"/>
</dbReference>
<evidence type="ECO:0000256" key="3">
    <source>
        <dbReference type="ARBA" id="ARBA00022448"/>
    </source>
</evidence>
<feature type="transmembrane region" description="Helical" evidence="7">
    <location>
        <begin position="242"/>
        <end position="259"/>
    </location>
</feature>
<feature type="transmembrane region" description="Helical" evidence="7">
    <location>
        <begin position="339"/>
        <end position="364"/>
    </location>
</feature>
<gene>
    <name evidence="8" type="primary">ampG</name>
    <name evidence="8" type="ORF">GCM10007853_23220</name>
</gene>
<evidence type="ECO:0000256" key="5">
    <source>
        <dbReference type="ARBA" id="ARBA00022989"/>
    </source>
</evidence>
<evidence type="ECO:0000313" key="9">
    <source>
        <dbReference type="Proteomes" id="UP001161391"/>
    </source>
</evidence>
<feature type="transmembrane region" description="Helical" evidence="7">
    <location>
        <begin position="189"/>
        <end position="209"/>
    </location>
</feature>
<feature type="transmembrane region" description="Helical" evidence="7">
    <location>
        <begin position="27"/>
        <end position="45"/>
    </location>
</feature>
<protein>
    <submittedName>
        <fullName evidence="8">MFS transporter</fullName>
    </submittedName>
</protein>
<evidence type="ECO:0000313" key="8">
    <source>
        <dbReference type="EMBL" id="GLQ24448.1"/>
    </source>
</evidence>
<comment type="subcellular location">
    <subcellularLocation>
        <location evidence="1">Membrane</location>
        <topology evidence="1">Multi-pass membrane protein</topology>
    </subcellularLocation>
</comment>
<dbReference type="InterPro" id="IPR024371">
    <property type="entry name" value="AcetylCoA_trans_1-like"/>
</dbReference>
<reference evidence="8" key="2">
    <citation type="submission" date="2023-01" db="EMBL/GenBank/DDBJ databases">
        <title>Draft genome sequence of Algimonas ampicilliniresistens strain NBRC 108219.</title>
        <authorList>
            <person name="Sun Q."/>
            <person name="Mori K."/>
        </authorList>
    </citation>
    <scope>NUCLEOTIDE SEQUENCE</scope>
    <source>
        <strain evidence="8">NBRC 108219</strain>
    </source>
</reference>
<reference evidence="8" key="1">
    <citation type="journal article" date="2014" name="Int. J. Syst. Evol. Microbiol.">
        <title>Complete genome of a new Firmicutes species belonging to the dominant human colonic microbiota ('Ruminococcus bicirculans') reveals two chromosomes and a selective capacity to utilize plant glucans.</title>
        <authorList>
            <consortium name="NISC Comparative Sequencing Program"/>
            <person name="Wegmann U."/>
            <person name="Louis P."/>
            <person name="Goesmann A."/>
            <person name="Henrissat B."/>
            <person name="Duncan S.H."/>
            <person name="Flint H.J."/>
        </authorList>
    </citation>
    <scope>NUCLEOTIDE SEQUENCE</scope>
    <source>
        <strain evidence="8">NBRC 108219</strain>
    </source>
</reference>
<dbReference type="Pfam" id="PF13000">
    <property type="entry name" value="Acatn"/>
    <property type="match status" value="1"/>
</dbReference>
<feature type="transmembrane region" description="Helical" evidence="7">
    <location>
        <begin position="279"/>
        <end position="305"/>
    </location>
</feature>
<dbReference type="PANTHER" id="PTHR12778">
    <property type="entry name" value="SOLUTE CARRIER FAMILY 33 ACETYL-COA TRANSPORTER -RELATED"/>
    <property type="match status" value="1"/>
</dbReference>
<organism evidence="8 9">
    <name type="scientific">Algimonas ampicilliniresistens</name>
    <dbReference type="NCBI Taxonomy" id="1298735"/>
    <lineage>
        <taxon>Bacteria</taxon>
        <taxon>Pseudomonadati</taxon>
        <taxon>Pseudomonadota</taxon>
        <taxon>Alphaproteobacteria</taxon>
        <taxon>Maricaulales</taxon>
        <taxon>Robiginitomaculaceae</taxon>
        <taxon>Algimonas</taxon>
    </lineage>
</organism>
<keyword evidence="4 7" id="KW-0812">Transmembrane</keyword>
<keyword evidence="9" id="KW-1185">Reference proteome</keyword>
<dbReference type="NCBIfam" id="TIGR00901">
    <property type="entry name" value="2A0125"/>
    <property type="match status" value="1"/>
</dbReference>
<dbReference type="Proteomes" id="UP001161391">
    <property type="component" value="Unassembled WGS sequence"/>
</dbReference>
<feature type="transmembrane region" description="Helical" evidence="7">
    <location>
        <begin position="57"/>
        <end position="78"/>
    </location>
</feature>
<dbReference type="Gene3D" id="1.20.1250.20">
    <property type="entry name" value="MFS general substrate transporter like domains"/>
    <property type="match status" value="2"/>
</dbReference>
<dbReference type="InterPro" id="IPR036259">
    <property type="entry name" value="MFS_trans_sf"/>
</dbReference>
<feature type="transmembrane region" description="Helical" evidence="7">
    <location>
        <begin position="162"/>
        <end position="183"/>
    </location>
</feature>
<evidence type="ECO:0000256" key="1">
    <source>
        <dbReference type="ARBA" id="ARBA00004141"/>
    </source>
</evidence>
<evidence type="ECO:0000256" key="6">
    <source>
        <dbReference type="ARBA" id="ARBA00023136"/>
    </source>
</evidence>
<comment type="similarity">
    <text evidence="2">Belongs to the major facilitator superfamily.</text>
</comment>
<dbReference type="SUPFAM" id="SSF103473">
    <property type="entry name" value="MFS general substrate transporter"/>
    <property type="match status" value="1"/>
</dbReference>
<keyword evidence="3" id="KW-0813">Transport</keyword>
<dbReference type="InterPro" id="IPR004752">
    <property type="entry name" value="AmpG_permease/AT-1"/>
</dbReference>
<dbReference type="InterPro" id="IPR011701">
    <property type="entry name" value="MFS"/>
</dbReference>
<feature type="transmembrane region" description="Helical" evidence="7">
    <location>
        <begin position="312"/>
        <end position="333"/>
    </location>
</feature>
<feature type="transmembrane region" description="Helical" evidence="7">
    <location>
        <begin position="99"/>
        <end position="118"/>
    </location>
</feature>
<dbReference type="PANTHER" id="PTHR12778:SF10">
    <property type="entry name" value="MAJOR FACILITATOR SUPERFAMILY DOMAIN-CONTAINING PROTEIN 3"/>
    <property type="match status" value="1"/>
</dbReference>
<dbReference type="Pfam" id="PF07690">
    <property type="entry name" value="MFS_1"/>
    <property type="match status" value="1"/>
</dbReference>
<evidence type="ECO:0000256" key="2">
    <source>
        <dbReference type="ARBA" id="ARBA00008335"/>
    </source>
</evidence>
<feature type="transmembrane region" description="Helical" evidence="7">
    <location>
        <begin position="124"/>
        <end position="141"/>
    </location>
</feature>
<keyword evidence="5 7" id="KW-1133">Transmembrane helix</keyword>
<accession>A0ABQ5VAJ3</accession>
<evidence type="ECO:0000256" key="7">
    <source>
        <dbReference type="SAM" id="Phobius"/>
    </source>
</evidence>